<protein>
    <submittedName>
        <fullName evidence="1">Uncharacterized protein</fullName>
    </submittedName>
</protein>
<name>A0A4Y2G7Z9_ARAVE</name>
<dbReference type="Proteomes" id="UP000499080">
    <property type="component" value="Unassembled WGS sequence"/>
</dbReference>
<dbReference type="EMBL" id="BGPR01253247">
    <property type="protein sequence ID" value="GBM48825.1"/>
    <property type="molecule type" value="Genomic_DNA"/>
</dbReference>
<accession>A0A4Y2G7Z9</accession>
<organism evidence="1 2">
    <name type="scientific">Araneus ventricosus</name>
    <name type="common">Orbweaver spider</name>
    <name type="synonym">Epeira ventricosa</name>
    <dbReference type="NCBI Taxonomy" id="182803"/>
    <lineage>
        <taxon>Eukaryota</taxon>
        <taxon>Metazoa</taxon>
        <taxon>Ecdysozoa</taxon>
        <taxon>Arthropoda</taxon>
        <taxon>Chelicerata</taxon>
        <taxon>Arachnida</taxon>
        <taxon>Araneae</taxon>
        <taxon>Araneomorphae</taxon>
        <taxon>Entelegynae</taxon>
        <taxon>Araneoidea</taxon>
        <taxon>Araneidae</taxon>
        <taxon>Araneus</taxon>
    </lineage>
</organism>
<evidence type="ECO:0000313" key="2">
    <source>
        <dbReference type="Proteomes" id="UP000499080"/>
    </source>
</evidence>
<comment type="caution">
    <text evidence="1">The sequence shown here is derived from an EMBL/GenBank/DDBJ whole genome shotgun (WGS) entry which is preliminary data.</text>
</comment>
<sequence length="177" mass="20481">MSSTINWCTLDSALLKTLEGLYLTNDKNDYACHHAKGTTAPIIKEIKDEYLRHPLKTLSLYAHRRDFGTDEILKQSNFIAMSETKMYEDEVINEEGFELKAFMNNTLKSRSDRQERNTSGVAIYGNLNSVVDCTPLHFTMHNKRRLQDIDDGNIRMTDITINGQSLVYYLLFTFIRE</sequence>
<gene>
    <name evidence="1" type="ORF">AVEN_124533_1</name>
</gene>
<keyword evidence="2" id="KW-1185">Reference proteome</keyword>
<dbReference type="AlphaFoldDB" id="A0A4Y2G7Z9"/>
<proteinExistence type="predicted"/>
<evidence type="ECO:0000313" key="1">
    <source>
        <dbReference type="EMBL" id="GBM48825.1"/>
    </source>
</evidence>
<reference evidence="1 2" key="1">
    <citation type="journal article" date="2019" name="Sci. Rep.">
        <title>Orb-weaving spider Araneus ventricosus genome elucidates the spidroin gene catalogue.</title>
        <authorList>
            <person name="Kono N."/>
            <person name="Nakamura H."/>
            <person name="Ohtoshi R."/>
            <person name="Moran D.A.P."/>
            <person name="Shinohara A."/>
            <person name="Yoshida Y."/>
            <person name="Fujiwara M."/>
            <person name="Mori M."/>
            <person name="Tomita M."/>
            <person name="Arakawa K."/>
        </authorList>
    </citation>
    <scope>NUCLEOTIDE SEQUENCE [LARGE SCALE GENOMIC DNA]</scope>
</reference>